<dbReference type="GO" id="GO:0004177">
    <property type="term" value="F:aminopeptidase activity"/>
    <property type="evidence" value="ECO:0007669"/>
    <property type="project" value="UniProtKB-KW"/>
</dbReference>
<proteinExistence type="predicted"/>
<gene>
    <name evidence="1" type="ORF">NQT62_11645</name>
</gene>
<name>A0ABT1WHT8_9BURK</name>
<dbReference type="Proteomes" id="UP001204142">
    <property type="component" value="Unassembled WGS sequence"/>
</dbReference>
<reference evidence="1 2" key="1">
    <citation type="submission" date="2022-07" db="EMBL/GenBank/DDBJ databases">
        <authorList>
            <person name="Xamxidin M."/>
            <person name="Wu M."/>
        </authorList>
    </citation>
    <scope>NUCLEOTIDE SEQUENCE [LARGE SCALE GENOMIC DNA]</scope>
    <source>
        <strain evidence="1 2">NBRC 111650</strain>
    </source>
</reference>
<dbReference type="Pfam" id="PF10023">
    <property type="entry name" value="Aminopep"/>
    <property type="match status" value="1"/>
</dbReference>
<protein>
    <submittedName>
        <fullName evidence="1">Aminopeptidase</fullName>
    </submittedName>
</protein>
<comment type="caution">
    <text evidence="1">The sequence shown here is derived from an EMBL/GenBank/DDBJ whole genome shotgun (WGS) entry which is preliminary data.</text>
</comment>
<dbReference type="PIRSF" id="PIRSF029285">
    <property type="entry name" value="Aminopept"/>
    <property type="match status" value="1"/>
</dbReference>
<accession>A0ABT1WHT8</accession>
<evidence type="ECO:0000313" key="2">
    <source>
        <dbReference type="Proteomes" id="UP001204142"/>
    </source>
</evidence>
<organism evidence="1 2">
    <name type="scientific">Limnobacter humi</name>
    <dbReference type="NCBI Taxonomy" id="1778671"/>
    <lineage>
        <taxon>Bacteria</taxon>
        <taxon>Pseudomonadati</taxon>
        <taxon>Pseudomonadota</taxon>
        <taxon>Betaproteobacteria</taxon>
        <taxon>Burkholderiales</taxon>
        <taxon>Burkholderiaceae</taxon>
        <taxon>Limnobacter</taxon>
    </lineage>
</organism>
<dbReference type="RefSeq" id="WP_256764872.1">
    <property type="nucleotide sequence ID" value="NZ_JANIGO010000003.1"/>
</dbReference>
<keyword evidence="1" id="KW-0031">Aminopeptidase</keyword>
<dbReference type="InterPro" id="IPR014553">
    <property type="entry name" value="Aminopept"/>
</dbReference>
<evidence type="ECO:0000313" key="1">
    <source>
        <dbReference type="EMBL" id="MCQ8897087.1"/>
    </source>
</evidence>
<keyword evidence="1" id="KW-0645">Protease</keyword>
<sequence length="383" mass="42720">MECGVSGVWGMINGVGCWYKAWFKAAIKGVGHVCFGLLCVALLGGCSSTRYLWQAASGHLSVLAASRDVDDVLNDPETPGLIRQQLAYARDIRQYSVEVLGLPDNQSYRRYADVGRPYVVWNVVIAPADSLDLKKSCFPITGCISYRGFYDETDAKAYAEPFRAEGMDVAVIGVPAYSTLGYTPDPLLNTFIRFPAGELARMVFHELAHQVLYVADDTVFNESFASAVEELGVNAWLSDSTRVGLKAQYDRFDVKRMAFRDLMAKARADLKMLYDDDSLTPEDKQRRKAIRFATLRRDYDQLKANWDGWPGFDPYMSVDLNNAKLAVSGLYDDDVPGFKRLFAVCGDNFGRFYSAARWLADQSPDVRRQWGTGNPSLITACPS</sequence>
<dbReference type="EMBL" id="JANIGO010000003">
    <property type="protein sequence ID" value="MCQ8897087.1"/>
    <property type="molecule type" value="Genomic_DNA"/>
</dbReference>
<keyword evidence="1" id="KW-0378">Hydrolase</keyword>
<keyword evidence="2" id="KW-1185">Reference proteome</keyword>